<dbReference type="EMBL" id="KN847043">
    <property type="protein sequence ID" value="KIW27755.1"/>
    <property type="molecule type" value="Genomic_DNA"/>
</dbReference>
<reference evidence="6 7" key="1">
    <citation type="submission" date="2015-01" db="EMBL/GenBank/DDBJ databases">
        <title>The Genome Sequence of Cladophialophora immunda CBS83496.</title>
        <authorList>
            <consortium name="The Broad Institute Genomics Platform"/>
            <person name="Cuomo C."/>
            <person name="de Hoog S."/>
            <person name="Gorbushina A."/>
            <person name="Stielow B."/>
            <person name="Teixiera M."/>
            <person name="Abouelleil A."/>
            <person name="Chapman S.B."/>
            <person name="Priest M."/>
            <person name="Young S.K."/>
            <person name="Wortman J."/>
            <person name="Nusbaum C."/>
            <person name="Birren B."/>
        </authorList>
    </citation>
    <scope>NUCLEOTIDE SEQUENCE [LARGE SCALE GENOMIC DNA]</scope>
    <source>
        <strain evidence="6 7">CBS 83496</strain>
    </source>
</reference>
<comment type="cofactor">
    <cofactor evidence="1">
        <name>FAD</name>
        <dbReference type="ChEBI" id="CHEBI:57692"/>
    </cofactor>
</comment>
<dbReference type="InterPro" id="IPR020946">
    <property type="entry name" value="Flavin_mOase-like"/>
</dbReference>
<keyword evidence="3" id="KW-0285">Flavoprotein</keyword>
<evidence type="ECO:0000256" key="4">
    <source>
        <dbReference type="ARBA" id="ARBA00022827"/>
    </source>
</evidence>
<accession>A0A0D2CBG8</accession>
<dbReference type="AlphaFoldDB" id="A0A0D2CBG8"/>
<sequence length="577" mass="65328">MSPHKVDDVCEAPYKIERQLLFAPRNLRIVCIGAGASGMYMAIRQEQLLENVEFQIYEKNPDVAGTWFENKYPGAACDVPAHIYTFSFAPKTDWSHYYAESDEIQEYFSGVADKYRVRRFIKFGHLLVSAEWNEGDAKYELQIKTPDGSVLRDSCDILVNACGILNAWKWPAIPGLQDFKGKLLHSAHFDRPWTPEGRNVALIGTGSSAIQILPKIQPKAKHIDTYARSPTWIAMPFAGIKSRQPQGNPPYSDVEKEHFRNDPAYHLQYRCDLESEFNHYYEMFVDSCDLQLSTVRDLTARMEASLAKKPELIPLLIPKFGVGCRRLTPGVGYLEAMCESNVEVVTQEITRVTAGGIVSADGTERKVDTIICATGFDVSFAPRFKLTGRNGFKCDEKFGADPKGYLSLAIRDLPNYFIFNGPQACAANGSFLPVLEATADYILKCVQKMQTQRIRTMNPKQEAIDDLVEHVDTLMPETVWVHPCRSWYKNNTVDGRVTAVWPGSTLHFLSVIKEPRWEDFDYEYLGGKNRFSYFGIGQTKTEAEGGERAAHLRTRVHLFDEWWPEHEKNLIGADASS</sequence>
<evidence type="ECO:0008006" key="8">
    <source>
        <dbReference type="Google" id="ProtNLM"/>
    </source>
</evidence>
<proteinExistence type="inferred from homology"/>
<dbReference type="Pfam" id="PF00743">
    <property type="entry name" value="FMO-like"/>
    <property type="match status" value="1"/>
</dbReference>
<dbReference type="VEuPathDB" id="FungiDB:PV07_07463"/>
<dbReference type="GeneID" id="27346657"/>
<dbReference type="Gene3D" id="3.50.50.60">
    <property type="entry name" value="FAD/NAD(P)-binding domain"/>
    <property type="match status" value="2"/>
</dbReference>
<dbReference type="InterPro" id="IPR036188">
    <property type="entry name" value="FAD/NAD-bd_sf"/>
</dbReference>
<keyword evidence="4" id="KW-0274">FAD</keyword>
<name>A0A0D2CBG8_9EURO</name>
<keyword evidence="5" id="KW-0560">Oxidoreductase</keyword>
<dbReference type="Proteomes" id="UP000054466">
    <property type="component" value="Unassembled WGS sequence"/>
</dbReference>
<protein>
    <recommendedName>
        <fullName evidence="8">FAD/NAD(P)-binding domain-containing protein</fullName>
    </recommendedName>
</protein>
<dbReference type="GO" id="GO:0050660">
    <property type="term" value="F:flavin adenine dinucleotide binding"/>
    <property type="evidence" value="ECO:0007669"/>
    <property type="project" value="InterPro"/>
</dbReference>
<dbReference type="GO" id="GO:0050661">
    <property type="term" value="F:NADP binding"/>
    <property type="evidence" value="ECO:0007669"/>
    <property type="project" value="InterPro"/>
</dbReference>
<dbReference type="OrthoDB" id="74360at2759"/>
<comment type="similarity">
    <text evidence="2">Belongs to the FAD-binding monooxygenase family.</text>
</comment>
<evidence type="ECO:0000256" key="1">
    <source>
        <dbReference type="ARBA" id="ARBA00001974"/>
    </source>
</evidence>
<keyword evidence="7" id="KW-1185">Reference proteome</keyword>
<organism evidence="6 7">
    <name type="scientific">Cladophialophora immunda</name>
    <dbReference type="NCBI Taxonomy" id="569365"/>
    <lineage>
        <taxon>Eukaryota</taxon>
        <taxon>Fungi</taxon>
        <taxon>Dikarya</taxon>
        <taxon>Ascomycota</taxon>
        <taxon>Pezizomycotina</taxon>
        <taxon>Eurotiomycetes</taxon>
        <taxon>Chaetothyriomycetidae</taxon>
        <taxon>Chaetothyriales</taxon>
        <taxon>Herpotrichiellaceae</taxon>
        <taxon>Cladophialophora</taxon>
    </lineage>
</organism>
<evidence type="ECO:0000256" key="5">
    <source>
        <dbReference type="ARBA" id="ARBA00023002"/>
    </source>
</evidence>
<dbReference type="HOGENOM" id="CLU_006937_6_1_1"/>
<evidence type="ECO:0000313" key="7">
    <source>
        <dbReference type="Proteomes" id="UP000054466"/>
    </source>
</evidence>
<evidence type="ECO:0000256" key="3">
    <source>
        <dbReference type="ARBA" id="ARBA00022630"/>
    </source>
</evidence>
<dbReference type="InterPro" id="IPR051209">
    <property type="entry name" value="FAD-bind_Monooxygenase_sf"/>
</dbReference>
<dbReference type="PANTHER" id="PTHR42877">
    <property type="entry name" value="L-ORNITHINE N(5)-MONOOXYGENASE-RELATED"/>
    <property type="match status" value="1"/>
</dbReference>
<dbReference type="RefSeq" id="XP_016247971.1">
    <property type="nucleotide sequence ID" value="XM_016394552.1"/>
</dbReference>
<evidence type="ECO:0000256" key="2">
    <source>
        <dbReference type="ARBA" id="ARBA00010139"/>
    </source>
</evidence>
<dbReference type="GO" id="GO:0004499">
    <property type="term" value="F:N,N-dimethylaniline monooxygenase activity"/>
    <property type="evidence" value="ECO:0007669"/>
    <property type="project" value="InterPro"/>
</dbReference>
<evidence type="ECO:0000313" key="6">
    <source>
        <dbReference type="EMBL" id="KIW27755.1"/>
    </source>
</evidence>
<gene>
    <name evidence="6" type="ORF">PV07_07463</name>
</gene>
<dbReference type="PANTHER" id="PTHR42877:SF8">
    <property type="entry name" value="MONOOXYGENASE"/>
    <property type="match status" value="1"/>
</dbReference>
<dbReference type="SUPFAM" id="SSF51905">
    <property type="entry name" value="FAD/NAD(P)-binding domain"/>
    <property type="match status" value="3"/>
</dbReference>